<dbReference type="EMBL" id="VSSQ01085020">
    <property type="protein sequence ID" value="MPN32823.1"/>
    <property type="molecule type" value="Genomic_DNA"/>
</dbReference>
<name>A0A645HAK1_9ZZZZ</name>
<keyword evidence="1" id="KW-0472">Membrane</keyword>
<accession>A0A645HAK1</accession>
<keyword evidence="1" id="KW-0812">Transmembrane</keyword>
<gene>
    <name evidence="2" type="ORF">SDC9_180304</name>
</gene>
<evidence type="ECO:0000313" key="2">
    <source>
        <dbReference type="EMBL" id="MPN32823.1"/>
    </source>
</evidence>
<feature type="transmembrane region" description="Helical" evidence="1">
    <location>
        <begin position="12"/>
        <end position="30"/>
    </location>
</feature>
<dbReference type="AlphaFoldDB" id="A0A645HAK1"/>
<comment type="caution">
    <text evidence="2">The sequence shown here is derived from an EMBL/GenBank/DDBJ whole genome shotgun (WGS) entry which is preliminary data.</text>
</comment>
<proteinExistence type="predicted"/>
<keyword evidence="1" id="KW-1133">Transmembrane helix</keyword>
<protein>
    <submittedName>
        <fullName evidence="2">Uncharacterized protein</fullName>
    </submittedName>
</protein>
<reference evidence="2" key="1">
    <citation type="submission" date="2019-08" db="EMBL/GenBank/DDBJ databases">
        <authorList>
            <person name="Kucharzyk K."/>
            <person name="Murdoch R.W."/>
            <person name="Higgins S."/>
            <person name="Loffler F."/>
        </authorList>
    </citation>
    <scope>NUCLEOTIDE SEQUENCE</scope>
</reference>
<evidence type="ECO:0000256" key="1">
    <source>
        <dbReference type="SAM" id="Phobius"/>
    </source>
</evidence>
<sequence length="39" mass="4398">MRASTNETIAQMITVKVVVLSMTTILLRIIDQNEASSRY</sequence>
<organism evidence="2">
    <name type="scientific">bioreactor metagenome</name>
    <dbReference type="NCBI Taxonomy" id="1076179"/>
    <lineage>
        <taxon>unclassified sequences</taxon>
        <taxon>metagenomes</taxon>
        <taxon>ecological metagenomes</taxon>
    </lineage>
</organism>